<comment type="caution">
    <text evidence="3">The sequence shown here is derived from an EMBL/GenBank/DDBJ whole genome shotgun (WGS) entry which is preliminary data.</text>
</comment>
<feature type="compositionally biased region" description="Basic residues" evidence="1">
    <location>
        <begin position="104"/>
        <end position="114"/>
    </location>
</feature>
<accession>A0A3L6SQ34</accession>
<evidence type="ECO:0000313" key="3">
    <source>
        <dbReference type="EMBL" id="RLN24205.1"/>
    </source>
</evidence>
<feature type="region of interest" description="Disordered" evidence="1">
    <location>
        <begin position="79"/>
        <end position="124"/>
    </location>
</feature>
<sequence length="124" mass="13981">MRRHLLLHRLHGLLLGHYCVHGKKPPHTSGVHDGSTAACAEREPSGDGICRTRKKKRRRRSRKARAWRLCWASLAMHATSRRGSDDGQQQHPRHGSGHPARACAAKRKERRKLARPGARARGEV</sequence>
<evidence type="ECO:0008006" key="5">
    <source>
        <dbReference type="Google" id="ProtNLM"/>
    </source>
</evidence>
<protein>
    <recommendedName>
        <fullName evidence="5">Secreted protein</fullName>
    </recommendedName>
</protein>
<evidence type="ECO:0000256" key="1">
    <source>
        <dbReference type="SAM" id="MobiDB-lite"/>
    </source>
</evidence>
<dbReference type="EMBL" id="PQIB02000004">
    <property type="protein sequence ID" value="RLN24205.1"/>
    <property type="molecule type" value="Genomic_DNA"/>
</dbReference>
<evidence type="ECO:0000256" key="2">
    <source>
        <dbReference type="SAM" id="SignalP"/>
    </source>
</evidence>
<feature type="chain" id="PRO_5018047636" description="Secreted protein" evidence="2">
    <location>
        <begin position="23"/>
        <end position="124"/>
    </location>
</feature>
<feature type="signal peptide" evidence="2">
    <location>
        <begin position="1"/>
        <end position="22"/>
    </location>
</feature>
<keyword evidence="2" id="KW-0732">Signal</keyword>
<evidence type="ECO:0000313" key="4">
    <source>
        <dbReference type="Proteomes" id="UP000275267"/>
    </source>
</evidence>
<name>A0A3L6SQ34_PANMI</name>
<dbReference type="Proteomes" id="UP000275267">
    <property type="component" value="Unassembled WGS sequence"/>
</dbReference>
<dbReference type="AlphaFoldDB" id="A0A3L6SQ34"/>
<feature type="region of interest" description="Disordered" evidence="1">
    <location>
        <begin position="25"/>
        <end position="64"/>
    </location>
</feature>
<feature type="compositionally biased region" description="Basic residues" evidence="1">
    <location>
        <begin position="51"/>
        <end position="64"/>
    </location>
</feature>
<keyword evidence="4" id="KW-1185">Reference proteome</keyword>
<proteinExistence type="predicted"/>
<organism evidence="3 4">
    <name type="scientific">Panicum miliaceum</name>
    <name type="common">Proso millet</name>
    <name type="synonym">Broomcorn millet</name>
    <dbReference type="NCBI Taxonomy" id="4540"/>
    <lineage>
        <taxon>Eukaryota</taxon>
        <taxon>Viridiplantae</taxon>
        <taxon>Streptophyta</taxon>
        <taxon>Embryophyta</taxon>
        <taxon>Tracheophyta</taxon>
        <taxon>Spermatophyta</taxon>
        <taxon>Magnoliopsida</taxon>
        <taxon>Liliopsida</taxon>
        <taxon>Poales</taxon>
        <taxon>Poaceae</taxon>
        <taxon>PACMAD clade</taxon>
        <taxon>Panicoideae</taxon>
        <taxon>Panicodae</taxon>
        <taxon>Paniceae</taxon>
        <taxon>Panicinae</taxon>
        <taxon>Panicum</taxon>
        <taxon>Panicum sect. Panicum</taxon>
    </lineage>
</organism>
<gene>
    <name evidence="3" type="ORF">C2845_PM07G09090</name>
</gene>
<reference evidence="4" key="1">
    <citation type="journal article" date="2019" name="Nat. Commun.">
        <title>The genome of broomcorn millet.</title>
        <authorList>
            <person name="Zou C."/>
            <person name="Miki D."/>
            <person name="Li D."/>
            <person name="Tang Q."/>
            <person name="Xiao L."/>
            <person name="Rajput S."/>
            <person name="Deng P."/>
            <person name="Jia W."/>
            <person name="Huang R."/>
            <person name="Zhang M."/>
            <person name="Sun Y."/>
            <person name="Hu J."/>
            <person name="Fu X."/>
            <person name="Schnable P.S."/>
            <person name="Li F."/>
            <person name="Zhang H."/>
            <person name="Feng B."/>
            <person name="Zhu X."/>
            <person name="Liu R."/>
            <person name="Schnable J.C."/>
            <person name="Zhu J.-K."/>
            <person name="Zhang H."/>
        </authorList>
    </citation>
    <scope>NUCLEOTIDE SEQUENCE [LARGE SCALE GENOMIC DNA]</scope>
</reference>